<name>A0A6J5DUD5_9BURK</name>
<sequence length="87" mass="9438">MNVTHQIHTRVEDAGSLGIIGVNGRSGNEKRDVQPPCGCSEDWKAHRPDDAYAGGGLLRFEHSSKPQHDPALANWAYNQLRSGGSQS</sequence>
<gene>
    <name evidence="1" type="ORF">LMG29739_02808</name>
</gene>
<organism evidence="1 2">
    <name type="scientific">Paraburkholderia solisilvae</name>
    <dbReference type="NCBI Taxonomy" id="624376"/>
    <lineage>
        <taxon>Bacteria</taxon>
        <taxon>Pseudomonadati</taxon>
        <taxon>Pseudomonadota</taxon>
        <taxon>Betaproteobacteria</taxon>
        <taxon>Burkholderiales</taxon>
        <taxon>Burkholderiaceae</taxon>
        <taxon>Paraburkholderia</taxon>
    </lineage>
</organism>
<proteinExistence type="predicted"/>
<accession>A0A6J5DUD5</accession>
<dbReference type="AlphaFoldDB" id="A0A6J5DUD5"/>
<evidence type="ECO:0000313" key="2">
    <source>
        <dbReference type="Proteomes" id="UP000494329"/>
    </source>
</evidence>
<keyword evidence="2" id="KW-1185">Reference proteome</keyword>
<dbReference type="Proteomes" id="UP000494329">
    <property type="component" value="Unassembled WGS sequence"/>
</dbReference>
<evidence type="ECO:0000313" key="1">
    <source>
        <dbReference type="EMBL" id="CAB3757870.1"/>
    </source>
</evidence>
<protein>
    <submittedName>
        <fullName evidence="1">Uncharacterized protein</fullName>
    </submittedName>
</protein>
<dbReference type="RefSeq" id="WP_175111516.1">
    <property type="nucleotide sequence ID" value="NZ_CADIKF010000019.1"/>
</dbReference>
<reference evidence="1 2" key="1">
    <citation type="submission" date="2020-04" db="EMBL/GenBank/DDBJ databases">
        <authorList>
            <person name="De Canck E."/>
        </authorList>
    </citation>
    <scope>NUCLEOTIDE SEQUENCE [LARGE SCALE GENOMIC DNA]</scope>
    <source>
        <strain evidence="1 2">LMG 29739</strain>
    </source>
</reference>
<dbReference type="EMBL" id="CADIKF010000019">
    <property type="protein sequence ID" value="CAB3757870.1"/>
    <property type="molecule type" value="Genomic_DNA"/>
</dbReference>